<keyword evidence="6" id="KW-0235">DNA replication</keyword>
<dbReference type="SUPFAM" id="SSF56300">
    <property type="entry name" value="Metallo-dependent phosphatases"/>
    <property type="match status" value="1"/>
</dbReference>
<dbReference type="InterPro" id="IPR041796">
    <property type="entry name" value="Mre11_N"/>
</dbReference>
<dbReference type="PANTHER" id="PTHR30337">
    <property type="entry name" value="COMPONENT OF ATP-DEPENDENT DSDNA EXONUCLEASE"/>
    <property type="match status" value="1"/>
</dbReference>
<gene>
    <name evidence="6" type="primary">sbcD</name>
    <name evidence="8" type="ORF">H8E29_08080</name>
</gene>
<dbReference type="AlphaFoldDB" id="A0A8J6NLF3"/>
<evidence type="ECO:0000313" key="9">
    <source>
        <dbReference type="Proteomes" id="UP000614469"/>
    </source>
</evidence>
<evidence type="ECO:0000256" key="3">
    <source>
        <dbReference type="ARBA" id="ARBA00022722"/>
    </source>
</evidence>
<evidence type="ECO:0000256" key="2">
    <source>
        <dbReference type="ARBA" id="ARBA00013365"/>
    </source>
</evidence>
<evidence type="ECO:0000256" key="6">
    <source>
        <dbReference type="RuleBase" id="RU363069"/>
    </source>
</evidence>
<dbReference type="GO" id="GO:0006310">
    <property type="term" value="P:DNA recombination"/>
    <property type="evidence" value="ECO:0007669"/>
    <property type="project" value="UniProtKB-KW"/>
</dbReference>
<evidence type="ECO:0000256" key="1">
    <source>
        <dbReference type="ARBA" id="ARBA00010555"/>
    </source>
</evidence>
<dbReference type="NCBIfam" id="TIGR00619">
    <property type="entry name" value="sbcd"/>
    <property type="match status" value="1"/>
</dbReference>
<dbReference type="GO" id="GO:0008408">
    <property type="term" value="F:3'-5' exonuclease activity"/>
    <property type="evidence" value="ECO:0007669"/>
    <property type="project" value="InterPro"/>
</dbReference>
<dbReference type="InterPro" id="IPR050535">
    <property type="entry name" value="DNA_Repair-Maintenance_Comp"/>
</dbReference>
<dbReference type="InterPro" id="IPR004593">
    <property type="entry name" value="SbcD"/>
</dbReference>
<comment type="caution">
    <text evidence="8">The sequence shown here is derived from an EMBL/GenBank/DDBJ whole genome shotgun (WGS) entry which is preliminary data.</text>
</comment>
<organism evidence="8 9">
    <name type="scientific">Candidatus Desulfolinea nitratireducens</name>
    <dbReference type="NCBI Taxonomy" id="2841698"/>
    <lineage>
        <taxon>Bacteria</taxon>
        <taxon>Bacillati</taxon>
        <taxon>Chloroflexota</taxon>
        <taxon>Anaerolineae</taxon>
        <taxon>Anaerolineales</taxon>
        <taxon>Anaerolineales incertae sedis</taxon>
        <taxon>Candidatus Desulfolinea</taxon>
    </lineage>
</organism>
<comment type="function">
    <text evidence="6">SbcCD cleaves DNA hairpin structures. These structures can inhibit DNA replication and are intermediates in certain DNA recombination reactions. The complex acts as a 3'-&gt;5' double strand exonuclease that can open hairpins. It also has a 5' single-strand endonuclease activity.</text>
</comment>
<comment type="subunit">
    <text evidence="6">Heterodimer of SbcC and SbcD.</text>
</comment>
<evidence type="ECO:0000256" key="5">
    <source>
        <dbReference type="ARBA" id="ARBA00022839"/>
    </source>
</evidence>
<evidence type="ECO:0000256" key="4">
    <source>
        <dbReference type="ARBA" id="ARBA00022801"/>
    </source>
</evidence>
<dbReference type="GO" id="GO:0004519">
    <property type="term" value="F:endonuclease activity"/>
    <property type="evidence" value="ECO:0007669"/>
    <property type="project" value="UniProtKB-KW"/>
</dbReference>
<name>A0A8J6NLF3_9CHLR</name>
<evidence type="ECO:0000313" key="8">
    <source>
        <dbReference type="EMBL" id="MBC8335206.1"/>
    </source>
</evidence>
<dbReference type="Gene3D" id="3.60.21.10">
    <property type="match status" value="1"/>
</dbReference>
<dbReference type="EMBL" id="JACNJN010000095">
    <property type="protein sequence ID" value="MBC8335206.1"/>
    <property type="molecule type" value="Genomic_DNA"/>
</dbReference>
<protein>
    <recommendedName>
        <fullName evidence="2 6">Nuclease SbcCD subunit D</fullName>
    </recommendedName>
</protein>
<dbReference type="Pfam" id="PF00149">
    <property type="entry name" value="Metallophos"/>
    <property type="match status" value="1"/>
</dbReference>
<keyword evidence="5 6" id="KW-0269">Exonuclease</keyword>
<keyword evidence="6" id="KW-0233">DNA recombination</keyword>
<keyword evidence="3 6" id="KW-0540">Nuclease</keyword>
<dbReference type="InterPro" id="IPR004843">
    <property type="entry name" value="Calcineurin-like_PHP"/>
</dbReference>
<keyword evidence="4 6" id="KW-0378">Hydrolase</keyword>
<dbReference type="GO" id="GO:0006260">
    <property type="term" value="P:DNA replication"/>
    <property type="evidence" value="ECO:0007669"/>
    <property type="project" value="UniProtKB-KW"/>
</dbReference>
<proteinExistence type="inferred from homology"/>
<dbReference type="PANTHER" id="PTHR30337:SF0">
    <property type="entry name" value="NUCLEASE SBCCD SUBUNIT D"/>
    <property type="match status" value="1"/>
</dbReference>
<comment type="similarity">
    <text evidence="1 6">Belongs to the SbcD family.</text>
</comment>
<reference evidence="8 9" key="1">
    <citation type="submission" date="2020-08" db="EMBL/GenBank/DDBJ databases">
        <title>Bridging the membrane lipid divide: bacteria of the FCB group superphylum have the potential to synthesize archaeal ether lipids.</title>
        <authorList>
            <person name="Villanueva L."/>
            <person name="Von Meijenfeldt F.A.B."/>
            <person name="Westbye A.B."/>
            <person name="Yadav S."/>
            <person name="Hopmans E.C."/>
            <person name="Dutilh B.E."/>
            <person name="Sinninghe Damste J.S."/>
        </authorList>
    </citation>
    <scope>NUCLEOTIDE SEQUENCE [LARGE SCALE GENOMIC DNA]</scope>
    <source>
        <strain evidence="8">NIOZ-UU36</strain>
    </source>
</reference>
<accession>A0A8J6NLF3</accession>
<dbReference type="InterPro" id="IPR029052">
    <property type="entry name" value="Metallo-depent_PP-like"/>
</dbReference>
<feature type="domain" description="Calcineurin-like phosphoesterase" evidence="7">
    <location>
        <begin position="1"/>
        <end position="233"/>
    </location>
</feature>
<dbReference type="CDD" id="cd00840">
    <property type="entry name" value="MPP_Mre11_N"/>
    <property type="match status" value="1"/>
</dbReference>
<evidence type="ECO:0000259" key="7">
    <source>
        <dbReference type="Pfam" id="PF00149"/>
    </source>
</evidence>
<dbReference type="Proteomes" id="UP000614469">
    <property type="component" value="Unassembled WGS sequence"/>
</dbReference>
<sequence>MKILHFADAHIDMANYGRHDPETGLPLRVLDFLKSLDTIVDAAINEKVDLVLFAGDTYKDRSPAPTYQREWGKRIYRLSEAQIPTLLLVGNHDLSPATGRAHALQEFNTLQVPHVHVLDKPQFLSADELGLPVQVIALPWVSRSGMMAYSQMSGEETEKVYEKLEDLLGDFVESSFEKVDENLPVILTAHASVQGAKYGSERMVMLGNDLVLSGSLVKDPRLDYVALGHIHKPQNLNENTHPPVIYPGSIERVDFGEAKDKKFFIIADVEKGKTEVDWRELKGIRPFVDIFAELDSSENITETLIKKLSSVKMKDAIVRLMIEYPREWDTLIDEPALRKHTSEAFEFHFVKRPQVEARIRLSADQTVSSLSPLELIHQYWQTLHTDESEIEILQKLATEIILNEEGEL</sequence>
<keyword evidence="6" id="KW-0255">Endonuclease</keyword>